<gene>
    <name evidence="2" type="ORF">P5673_008242</name>
</gene>
<feature type="compositionally biased region" description="Polar residues" evidence="1">
    <location>
        <begin position="62"/>
        <end position="74"/>
    </location>
</feature>
<feature type="region of interest" description="Disordered" evidence="1">
    <location>
        <begin position="57"/>
        <end position="78"/>
    </location>
</feature>
<evidence type="ECO:0000313" key="3">
    <source>
        <dbReference type="Proteomes" id="UP001249851"/>
    </source>
</evidence>
<dbReference type="AlphaFoldDB" id="A0AAD9QU46"/>
<organism evidence="2 3">
    <name type="scientific">Acropora cervicornis</name>
    <name type="common">Staghorn coral</name>
    <dbReference type="NCBI Taxonomy" id="6130"/>
    <lineage>
        <taxon>Eukaryota</taxon>
        <taxon>Metazoa</taxon>
        <taxon>Cnidaria</taxon>
        <taxon>Anthozoa</taxon>
        <taxon>Hexacorallia</taxon>
        <taxon>Scleractinia</taxon>
        <taxon>Astrocoeniina</taxon>
        <taxon>Acroporidae</taxon>
        <taxon>Acropora</taxon>
    </lineage>
</organism>
<protein>
    <submittedName>
        <fullName evidence="2">Uncharacterized protein</fullName>
    </submittedName>
</protein>
<dbReference type="Proteomes" id="UP001249851">
    <property type="component" value="Unassembled WGS sequence"/>
</dbReference>
<name>A0AAD9QU46_ACRCE</name>
<proteinExistence type="predicted"/>
<accession>A0AAD9QU46</accession>
<dbReference type="PANTHER" id="PTHR37935">
    <property type="entry name" value="CHROMOSOME UNDETERMINED SCAFFOLD_14, WHOLE GENOME SHOTGUN SEQUENCE"/>
    <property type="match status" value="1"/>
</dbReference>
<dbReference type="PANTHER" id="PTHR37935:SF1">
    <property type="entry name" value="CHROMOSOME UNDETERMINED SCAFFOLD_14, WHOLE GENOME SHOTGUN SEQUENCE"/>
    <property type="match status" value="1"/>
</dbReference>
<reference evidence="2" key="2">
    <citation type="journal article" date="2023" name="Science">
        <title>Genomic signatures of disease resistance in endangered staghorn corals.</title>
        <authorList>
            <person name="Vollmer S.V."/>
            <person name="Selwyn J.D."/>
            <person name="Despard B.A."/>
            <person name="Roesel C.L."/>
        </authorList>
    </citation>
    <scope>NUCLEOTIDE SEQUENCE</scope>
    <source>
        <strain evidence="2">K2</strain>
    </source>
</reference>
<evidence type="ECO:0000313" key="2">
    <source>
        <dbReference type="EMBL" id="KAK2567428.1"/>
    </source>
</evidence>
<sequence length="314" mass="35335">MIVSRIIKPTYVQNCLRSNHNPSFLAHFICLKNVFLRSYHRNVTICLQSSTRHFNSEKSSESAKIQTETPNDASSQHHHTVTILQRLHDLEESFRVRGHSVLRWGLSALLLAGLAIYVFREPLRENVADEVADVASRSLADQNVIQKADEVTRAVLQDVLHDPEITKLTSKFVMEVLNRDDVRAAAIQLTQHVLTDPTTRTKIAELAKSTLSDLLNNEETLVLLLSYIKALILDQSTKSACKILLQDLVRDPEVKSFMAASLGELVMSSVVKNSAVELGKSVTHQVVNDAEIQHETGNFLWRTFKKTFIPGWFG</sequence>
<evidence type="ECO:0000256" key="1">
    <source>
        <dbReference type="SAM" id="MobiDB-lite"/>
    </source>
</evidence>
<keyword evidence="3" id="KW-1185">Reference proteome</keyword>
<dbReference type="EMBL" id="JARQWQ010000014">
    <property type="protein sequence ID" value="KAK2567428.1"/>
    <property type="molecule type" value="Genomic_DNA"/>
</dbReference>
<reference evidence="2" key="1">
    <citation type="journal article" date="2023" name="G3 (Bethesda)">
        <title>Whole genome assembly and annotation of the endangered Caribbean coral Acropora cervicornis.</title>
        <authorList>
            <person name="Selwyn J.D."/>
            <person name="Vollmer S.V."/>
        </authorList>
    </citation>
    <scope>NUCLEOTIDE SEQUENCE</scope>
    <source>
        <strain evidence="2">K2</strain>
    </source>
</reference>
<comment type="caution">
    <text evidence="2">The sequence shown here is derived from an EMBL/GenBank/DDBJ whole genome shotgun (WGS) entry which is preliminary data.</text>
</comment>